<gene>
    <name evidence="1" type="ORF">CSKR_107579</name>
</gene>
<organism evidence="1 2">
    <name type="scientific">Clonorchis sinensis</name>
    <name type="common">Chinese liver fluke</name>
    <dbReference type="NCBI Taxonomy" id="79923"/>
    <lineage>
        <taxon>Eukaryota</taxon>
        <taxon>Metazoa</taxon>
        <taxon>Spiralia</taxon>
        <taxon>Lophotrochozoa</taxon>
        <taxon>Platyhelminthes</taxon>
        <taxon>Trematoda</taxon>
        <taxon>Digenea</taxon>
        <taxon>Opisthorchiida</taxon>
        <taxon>Opisthorchiata</taxon>
        <taxon>Opisthorchiidae</taxon>
        <taxon>Clonorchis</taxon>
    </lineage>
</organism>
<proteinExistence type="predicted"/>
<evidence type="ECO:0000313" key="1">
    <source>
        <dbReference type="EMBL" id="KAG5449405.1"/>
    </source>
</evidence>
<dbReference type="OrthoDB" id="6265275at2759"/>
<keyword evidence="2" id="KW-1185">Reference proteome</keyword>
<protein>
    <submittedName>
        <fullName evidence="1">Uncharacterized protein</fullName>
    </submittedName>
</protein>
<sequence>MVVQEYRFSVDPRYTGYEQLRSHNPTYSTISLLMATRLLQTSLVNSICTLVRRYSRASPEVLREFQATLHKWPNDSCDRKLTLKQLLQQRVDEATTNRDSPWITKEELQSLIRLLSNTHRDGYKLPTGLGEASLNTGAPKIAASGADITECRRLLANQDEYLEASVPIRAASGADITECRRLLANQDEYLEASVPIRQRLLDRMKSLFRRSPD</sequence>
<accession>A0A8T1MKQ1</accession>
<reference evidence="1 2" key="1">
    <citation type="journal article" date="2018" name="Biotechnol. Adv.">
        <title>Improved genomic resources and new bioinformatic workflow for the carcinogenic parasite Clonorchis sinensis: Biotechnological implications.</title>
        <authorList>
            <person name="Wang D."/>
            <person name="Korhonen P.K."/>
            <person name="Gasser R.B."/>
            <person name="Young N.D."/>
        </authorList>
    </citation>
    <scope>NUCLEOTIDE SEQUENCE [LARGE SCALE GENOMIC DNA]</scope>
    <source>
        <strain evidence="1">Cs-k2</strain>
    </source>
</reference>
<reference evidence="1 2" key="2">
    <citation type="journal article" date="2021" name="Genomics">
        <title>High-quality reference genome for Clonorchis sinensis.</title>
        <authorList>
            <person name="Young N.D."/>
            <person name="Stroehlein A.J."/>
            <person name="Kinkar L."/>
            <person name="Wang T."/>
            <person name="Sohn W.M."/>
            <person name="Chang B.C.H."/>
            <person name="Kaur P."/>
            <person name="Weisz D."/>
            <person name="Dudchenko O."/>
            <person name="Aiden E.L."/>
            <person name="Korhonen P.K."/>
            <person name="Gasser R.B."/>
        </authorList>
    </citation>
    <scope>NUCLEOTIDE SEQUENCE [LARGE SCALE GENOMIC DNA]</scope>
    <source>
        <strain evidence="1">Cs-k2</strain>
    </source>
</reference>
<evidence type="ECO:0000313" key="2">
    <source>
        <dbReference type="Proteomes" id="UP000286415"/>
    </source>
</evidence>
<dbReference type="AlphaFoldDB" id="A0A8T1MKQ1"/>
<dbReference type="EMBL" id="NIRI02000042">
    <property type="protein sequence ID" value="KAG5449405.1"/>
    <property type="molecule type" value="Genomic_DNA"/>
</dbReference>
<name>A0A8T1MKQ1_CLOSI</name>
<dbReference type="Pfam" id="PF20180">
    <property type="entry name" value="UQCC2_CBP6"/>
    <property type="match status" value="1"/>
</dbReference>
<dbReference type="Proteomes" id="UP000286415">
    <property type="component" value="Unassembled WGS sequence"/>
</dbReference>
<comment type="caution">
    <text evidence="1">The sequence shown here is derived from an EMBL/GenBank/DDBJ whole genome shotgun (WGS) entry which is preliminary data.</text>
</comment>